<evidence type="ECO:0000256" key="5">
    <source>
        <dbReference type="ARBA" id="ARBA00022927"/>
    </source>
</evidence>
<organism evidence="12 13">
    <name type="scientific">Thelohanellus kitauei</name>
    <name type="common">Myxosporean</name>
    <dbReference type="NCBI Taxonomy" id="669202"/>
    <lineage>
        <taxon>Eukaryota</taxon>
        <taxon>Metazoa</taxon>
        <taxon>Cnidaria</taxon>
        <taxon>Myxozoa</taxon>
        <taxon>Myxosporea</taxon>
        <taxon>Bivalvulida</taxon>
        <taxon>Platysporina</taxon>
        <taxon>Myxobolidae</taxon>
        <taxon>Thelohanellus</taxon>
    </lineage>
</organism>
<dbReference type="Gene3D" id="3.30.450.60">
    <property type="match status" value="1"/>
</dbReference>
<dbReference type="OrthoDB" id="10249988at2759"/>
<name>A0A0C2J1X6_THEKT</name>
<keyword evidence="11" id="KW-0931">ER-Golgi transport</keyword>
<comment type="similarity">
    <text evidence="3 11">Belongs to the adaptor complexes small subunit family.</text>
</comment>
<keyword evidence="5 11" id="KW-0653">Protein transport</keyword>
<evidence type="ECO:0000256" key="10">
    <source>
        <dbReference type="ARBA" id="ARBA00045555"/>
    </source>
</evidence>
<dbReference type="EMBL" id="JWZT01004773">
    <property type="protein sequence ID" value="KII63082.1"/>
    <property type="molecule type" value="Genomic_DNA"/>
</dbReference>
<dbReference type="InterPro" id="IPR039652">
    <property type="entry name" value="Coatomer_zeta"/>
</dbReference>
<dbReference type="OMA" id="SLSQMLX"/>
<keyword evidence="13" id="KW-1185">Reference proteome</keyword>
<dbReference type="AlphaFoldDB" id="A0A0C2J1X6"/>
<dbReference type="GO" id="GO:0006890">
    <property type="term" value="P:retrograde vesicle-mediated transport, Golgi to endoplasmic reticulum"/>
    <property type="evidence" value="ECO:0007669"/>
    <property type="project" value="UniProtKB-UniRule"/>
</dbReference>
<keyword evidence="11" id="KW-0963">Cytoplasm</keyword>
<comment type="function">
    <text evidence="10">The coatomer is a cytosolic protein complex that binds to dilysine motifs and reversibly associates with Golgi non-clathrin-coated vesicles, which further mediate biosynthetic protein transport from the ER, via the Golgi up to the trans Golgi network. Coatomer complex is required for budding from Golgi membranes, and is essential for the retrograde Golgi-to-ER transport of dilysine-tagged proteins. The zeta subunit may be involved in regulating the coat assembly and, hence, the rate of biosynthetic protein transport due to its association-dissociation properties with the coatomer complex.</text>
</comment>
<keyword evidence="7 11" id="KW-0472">Membrane</keyword>
<comment type="subcellular location">
    <subcellularLocation>
        <location evidence="11">Cytoplasm</location>
    </subcellularLocation>
    <subcellularLocation>
        <location evidence="11">Golgi apparatus membrane</location>
        <topology evidence="11">Peripheral membrane protein</topology>
        <orientation evidence="11">Cytoplasmic side</orientation>
    </subcellularLocation>
    <subcellularLocation>
        <location evidence="11">Cytoplasmic vesicle</location>
        <location evidence="11">COPI-coated vesicle membrane</location>
        <topology evidence="11">Peripheral membrane protein</topology>
        <orientation evidence="11">Cytoplasmic side</orientation>
    </subcellularLocation>
    <subcellularLocation>
        <location evidence="1">Cytoplasmic vesicle membrane</location>
    </subcellularLocation>
    <subcellularLocation>
        <location evidence="9">Endomembrane system</location>
        <topology evidence="9">Peripheral membrane protein</topology>
        <orientation evidence="9">Cytoplasmic side</orientation>
    </subcellularLocation>
    <subcellularLocation>
        <location evidence="2">Golgi apparatus</location>
    </subcellularLocation>
</comment>
<comment type="caution">
    <text evidence="12">The sequence shown here is derived from an EMBL/GenBank/DDBJ whole genome shotgun (WGS) entry which is preliminary data.</text>
</comment>
<dbReference type="SUPFAM" id="SSF64356">
    <property type="entry name" value="SNARE-like"/>
    <property type="match status" value="1"/>
</dbReference>
<evidence type="ECO:0000256" key="11">
    <source>
        <dbReference type="RuleBase" id="RU366053"/>
    </source>
</evidence>
<accession>A0A0C2J1X6</accession>
<dbReference type="Proteomes" id="UP000031668">
    <property type="component" value="Unassembled WGS sequence"/>
</dbReference>
<protein>
    <recommendedName>
        <fullName evidence="11">Coatomer subunit zeta</fullName>
    </recommendedName>
</protein>
<evidence type="ECO:0000256" key="1">
    <source>
        <dbReference type="ARBA" id="ARBA00004156"/>
    </source>
</evidence>
<evidence type="ECO:0000256" key="3">
    <source>
        <dbReference type="ARBA" id="ARBA00006972"/>
    </source>
</evidence>
<proteinExistence type="inferred from homology"/>
<dbReference type="PANTHER" id="PTHR11043">
    <property type="entry name" value="ZETA-COAT PROTEIN"/>
    <property type="match status" value="1"/>
</dbReference>
<keyword evidence="6 11" id="KW-0333">Golgi apparatus</keyword>
<evidence type="ECO:0000313" key="13">
    <source>
        <dbReference type="Proteomes" id="UP000031668"/>
    </source>
</evidence>
<dbReference type="GO" id="GO:0006886">
    <property type="term" value="P:intracellular protein transport"/>
    <property type="evidence" value="ECO:0007669"/>
    <property type="project" value="TreeGrafter"/>
</dbReference>
<evidence type="ECO:0000256" key="7">
    <source>
        <dbReference type="ARBA" id="ARBA00023136"/>
    </source>
</evidence>
<dbReference type="GO" id="GO:0000139">
    <property type="term" value="C:Golgi membrane"/>
    <property type="evidence" value="ECO:0007669"/>
    <property type="project" value="UniProtKB-SubCell"/>
</dbReference>
<dbReference type="PANTHER" id="PTHR11043:SF0">
    <property type="entry name" value="COATOMER SUBUNIT ZETA"/>
    <property type="match status" value="1"/>
</dbReference>
<evidence type="ECO:0000256" key="2">
    <source>
        <dbReference type="ARBA" id="ARBA00004555"/>
    </source>
</evidence>
<dbReference type="GO" id="GO:0006891">
    <property type="term" value="P:intra-Golgi vesicle-mediated transport"/>
    <property type="evidence" value="ECO:0007669"/>
    <property type="project" value="TreeGrafter"/>
</dbReference>
<reference evidence="12 13" key="1">
    <citation type="journal article" date="2014" name="Genome Biol. Evol.">
        <title>The genome of the myxosporean Thelohanellus kitauei shows adaptations to nutrient acquisition within its fish host.</title>
        <authorList>
            <person name="Yang Y."/>
            <person name="Xiong J."/>
            <person name="Zhou Z."/>
            <person name="Huo F."/>
            <person name="Miao W."/>
            <person name="Ran C."/>
            <person name="Liu Y."/>
            <person name="Zhang J."/>
            <person name="Feng J."/>
            <person name="Wang M."/>
            <person name="Wang M."/>
            <person name="Wang L."/>
            <person name="Yao B."/>
        </authorList>
    </citation>
    <scope>NUCLEOTIDE SEQUENCE [LARGE SCALE GENOMIC DNA]</scope>
    <source>
        <strain evidence="12">Wuqing</strain>
    </source>
</reference>
<keyword evidence="8 11" id="KW-0968">Cytoplasmic vesicle</keyword>
<evidence type="ECO:0000256" key="4">
    <source>
        <dbReference type="ARBA" id="ARBA00022448"/>
    </source>
</evidence>
<comment type="subunit">
    <text evidence="11">Oligomeric complex that consists of at least the alpha, beta, beta', gamma, delta, epsilon and zeta subunits.</text>
</comment>
<evidence type="ECO:0000313" key="12">
    <source>
        <dbReference type="EMBL" id="KII63082.1"/>
    </source>
</evidence>
<keyword evidence="4 11" id="KW-0813">Transport</keyword>
<evidence type="ECO:0000256" key="8">
    <source>
        <dbReference type="ARBA" id="ARBA00023329"/>
    </source>
</evidence>
<sequence length="107" mass="12227">MDSIIPIPTLFSVQAVIFLDAGGERIYAKYYGKNFREKENRENFEKKLQGSASQENSGTMMIETYCVIYQIISDIFLYVVGNYNENQVCSVITDPFEQCVSDPSERS</sequence>
<evidence type="ECO:0000256" key="9">
    <source>
        <dbReference type="ARBA" id="ARBA00029433"/>
    </source>
</evidence>
<evidence type="ECO:0000256" key="6">
    <source>
        <dbReference type="ARBA" id="ARBA00023034"/>
    </source>
</evidence>
<dbReference type="GO" id="GO:0030126">
    <property type="term" value="C:COPI vesicle coat"/>
    <property type="evidence" value="ECO:0007669"/>
    <property type="project" value="UniProtKB-UniRule"/>
</dbReference>
<gene>
    <name evidence="12" type="ORF">RF11_01828</name>
</gene>
<dbReference type="InterPro" id="IPR011012">
    <property type="entry name" value="Longin-like_dom_sf"/>
</dbReference>